<organism evidence="2 3">
    <name type="scientific">Microbacterium yannicii</name>
    <dbReference type="NCBI Taxonomy" id="671622"/>
    <lineage>
        <taxon>Bacteria</taxon>
        <taxon>Bacillati</taxon>
        <taxon>Actinomycetota</taxon>
        <taxon>Actinomycetes</taxon>
        <taxon>Micrococcales</taxon>
        <taxon>Microbacteriaceae</taxon>
        <taxon>Microbacterium</taxon>
    </lineage>
</organism>
<evidence type="ECO:0000313" key="3">
    <source>
        <dbReference type="Proteomes" id="UP001501407"/>
    </source>
</evidence>
<comment type="caution">
    <text evidence="2">The sequence shown here is derived from an EMBL/GenBank/DDBJ whole genome shotgun (WGS) entry which is preliminary data.</text>
</comment>
<keyword evidence="3" id="KW-1185">Reference proteome</keyword>
<dbReference type="EMBL" id="BAABKZ010000001">
    <property type="protein sequence ID" value="GAA5091409.1"/>
    <property type="molecule type" value="Genomic_DNA"/>
</dbReference>
<accession>A0ABP9MA45</accession>
<evidence type="ECO:0000313" key="2">
    <source>
        <dbReference type="EMBL" id="GAA5091409.1"/>
    </source>
</evidence>
<proteinExistence type="predicted"/>
<sequence>MKGPDMGENDTARRRTDGRSADVPHAQEQKQPKSGWWWKVTALLLGAPPIAVYGAEDEVEQERAARAKD</sequence>
<gene>
    <name evidence="2" type="ORF">GCM10025760_18570</name>
</gene>
<feature type="compositionally biased region" description="Basic and acidic residues" evidence="1">
    <location>
        <begin position="10"/>
        <end position="31"/>
    </location>
</feature>
<feature type="region of interest" description="Disordered" evidence="1">
    <location>
        <begin position="1"/>
        <end position="34"/>
    </location>
</feature>
<protein>
    <submittedName>
        <fullName evidence="2">Uncharacterized protein</fullName>
    </submittedName>
</protein>
<name>A0ABP9MA45_9MICO</name>
<evidence type="ECO:0000256" key="1">
    <source>
        <dbReference type="SAM" id="MobiDB-lite"/>
    </source>
</evidence>
<reference evidence="3" key="1">
    <citation type="journal article" date="2019" name="Int. J. Syst. Evol. Microbiol.">
        <title>The Global Catalogue of Microorganisms (GCM) 10K type strain sequencing project: providing services to taxonomists for standard genome sequencing and annotation.</title>
        <authorList>
            <consortium name="The Broad Institute Genomics Platform"/>
            <consortium name="The Broad Institute Genome Sequencing Center for Infectious Disease"/>
            <person name="Wu L."/>
            <person name="Ma J."/>
        </authorList>
    </citation>
    <scope>NUCLEOTIDE SEQUENCE [LARGE SCALE GENOMIC DNA]</scope>
    <source>
        <strain evidence="3">JCM 18959</strain>
    </source>
</reference>
<dbReference type="Proteomes" id="UP001501407">
    <property type="component" value="Unassembled WGS sequence"/>
</dbReference>